<evidence type="ECO:0008006" key="4">
    <source>
        <dbReference type="Google" id="ProtNLM"/>
    </source>
</evidence>
<feature type="transmembrane region" description="Helical" evidence="1">
    <location>
        <begin position="21"/>
        <end position="41"/>
    </location>
</feature>
<gene>
    <name evidence="2" type="ORF">ACFOWA_12055</name>
</gene>
<feature type="transmembrane region" description="Helical" evidence="1">
    <location>
        <begin position="221"/>
        <end position="246"/>
    </location>
</feature>
<feature type="transmembrane region" description="Helical" evidence="1">
    <location>
        <begin position="267"/>
        <end position="286"/>
    </location>
</feature>
<feature type="transmembrane region" description="Helical" evidence="1">
    <location>
        <begin position="84"/>
        <end position="104"/>
    </location>
</feature>
<keyword evidence="1" id="KW-1133">Transmembrane helix</keyword>
<keyword evidence="1" id="KW-0812">Transmembrane</keyword>
<feature type="transmembrane region" description="Helical" evidence="1">
    <location>
        <begin position="173"/>
        <end position="190"/>
    </location>
</feature>
<name>A0ABV8PD58_9SPHI</name>
<dbReference type="Proteomes" id="UP001595789">
    <property type="component" value="Unassembled WGS sequence"/>
</dbReference>
<feature type="transmembrane region" description="Helical" evidence="1">
    <location>
        <begin position="116"/>
        <end position="136"/>
    </location>
</feature>
<dbReference type="EMBL" id="JBHSBW010000011">
    <property type="protein sequence ID" value="MFC4211922.1"/>
    <property type="molecule type" value="Genomic_DNA"/>
</dbReference>
<protein>
    <recommendedName>
        <fullName evidence="4">DoxX family protein</fullName>
    </recommendedName>
</protein>
<proteinExistence type="predicted"/>
<accession>A0ABV8PD58</accession>
<evidence type="ECO:0000256" key="1">
    <source>
        <dbReference type="SAM" id="Phobius"/>
    </source>
</evidence>
<reference evidence="3" key="1">
    <citation type="journal article" date="2019" name="Int. J. Syst. Evol. Microbiol.">
        <title>The Global Catalogue of Microorganisms (GCM) 10K type strain sequencing project: providing services to taxonomists for standard genome sequencing and annotation.</title>
        <authorList>
            <consortium name="The Broad Institute Genomics Platform"/>
            <consortium name="The Broad Institute Genome Sequencing Center for Infectious Disease"/>
            <person name="Wu L."/>
            <person name="Ma J."/>
        </authorList>
    </citation>
    <scope>NUCLEOTIDE SEQUENCE [LARGE SCALE GENOMIC DNA]</scope>
    <source>
        <strain evidence="3">CCM 8691</strain>
    </source>
</reference>
<feature type="transmembrane region" description="Helical" evidence="1">
    <location>
        <begin position="195"/>
        <end position="215"/>
    </location>
</feature>
<dbReference type="RefSeq" id="WP_378985439.1">
    <property type="nucleotide sequence ID" value="NZ_JBHSBW010000011.1"/>
</dbReference>
<evidence type="ECO:0000313" key="2">
    <source>
        <dbReference type="EMBL" id="MFC4211922.1"/>
    </source>
</evidence>
<comment type="caution">
    <text evidence="2">The sequence shown here is derived from an EMBL/GenBank/DDBJ whole genome shotgun (WGS) entry which is preliminary data.</text>
</comment>
<sequence length="429" mass="50240">MSAALDNELNWNLSKKIAFRFFFILLVLLVFLNNNGAFLYARQIFFYPTELLHRIIPWLSLNVLKNDYNITVFTNGSGDTTYDYVLLLFFVTLSVFGCLIWSLLDYKRKNYGKLYYWLIVVVRFYLAFTLILYGSVKVIQLQFPQPTLNRLVQPFGDASPMGLAWTFLGFSKGYNIFMGIIEISAILLLFKRTMVVGAFLSLAASVHVMAMDYFFDVPVKILSTTLVFMCLFILAPYLQTIFKFFLTNEPQKLKALQTPTFTKKWQLILFRSLKYLLIVWTIGIMLDNAFNRQYTYGAKAPKPFLYGIYDVETVKSKGKEVLPLLTDSTRWRQMIINWEGFAQVKLMNDSSQTFTTVFHRELRRLTLTSRNGDESQYQFIYDIPDENHLILKGVKNQDSISISFKCKDLKKFRLINRGFHWINEYPYNR</sequence>
<keyword evidence="3" id="KW-1185">Reference proteome</keyword>
<organism evidence="2 3">
    <name type="scientific">Pedobacter lithocola</name>
    <dbReference type="NCBI Taxonomy" id="1908239"/>
    <lineage>
        <taxon>Bacteria</taxon>
        <taxon>Pseudomonadati</taxon>
        <taxon>Bacteroidota</taxon>
        <taxon>Sphingobacteriia</taxon>
        <taxon>Sphingobacteriales</taxon>
        <taxon>Sphingobacteriaceae</taxon>
        <taxon>Pedobacter</taxon>
    </lineage>
</organism>
<keyword evidence="1" id="KW-0472">Membrane</keyword>
<evidence type="ECO:0000313" key="3">
    <source>
        <dbReference type="Proteomes" id="UP001595789"/>
    </source>
</evidence>